<reference evidence="16 17" key="1">
    <citation type="journal article" date="2019" name="Emerg. Microbes Infect.">
        <title>Comprehensive subspecies identification of 175 nontuberculous mycobacteria species based on 7547 genomic profiles.</title>
        <authorList>
            <person name="Matsumoto Y."/>
            <person name="Kinjo T."/>
            <person name="Motooka D."/>
            <person name="Nabeya D."/>
            <person name="Jung N."/>
            <person name="Uechi K."/>
            <person name="Horii T."/>
            <person name="Iida T."/>
            <person name="Fujita J."/>
            <person name="Nakamura S."/>
        </authorList>
    </citation>
    <scope>NUCLEOTIDE SEQUENCE [LARGE SCALE GENOMIC DNA]</scope>
    <source>
        <strain evidence="16 17">JCM 6391</strain>
    </source>
</reference>
<name>A0A7I7JN98_9MYCO</name>
<dbReference type="PROSITE" id="PS50893">
    <property type="entry name" value="ABC_TRANSPORTER_2"/>
    <property type="match status" value="1"/>
</dbReference>
<evidence type="ECO:0000256" key="8">
    <source>
        <dbReference type="ARBA" id="ARBA00022967"/>
    </source>
</evidence>
<keyword evidence="8" id="KW-1278">Translocase</keyword>
<feature type="domain" description="ABC transmembrane type-1" evidence="15">
    <location>
        <begin position="18"/>
        <end position="331"/>
    </location>
</feature>
<gene>
    <name evidence="16" type="ORF">MNVM_24380</name>
</gene>
<evidence type="ECO:0000313" key="17">
    <source>
        <dbReference type="Proteomes" id="UP000466997"/>
    </source>
</evidence>
<keyword evidence="3" id="KW-1003">Cell membrane</keyword>
<keyword evidence="6" id="KW-0547">Nucleotide-binding</keyword>
<dbReference type="Pfam" id="PF00005">
    <property type="entry name" value="ABC_tran"/>
    <property type="match status" value="1"/>
</dbReference>
<dbReference type="Proteomes" id="UP000466997">
    <property type="component" value="Chromosome"/>
</dbReference>
<sequence>MYIRRSLVMLHTVRGTVALSVLLGLVVTALPFVSNAAFGPLMQAVAAAGMDGNLADVWGLQGALLSRESGGPSGIFGWLTTPVTFATLLAVWAVSLVLAQALSFANAWVGAHVERKLLSAILQRVHGHIQSLSLDFFIGARSGALIQRVQQEAPCVQRLLTECLVPPAVDAVVLLIALSYLLALSWQMTMVSLVLTPLALMALRFAGKGLQAATRRAMMANRAMSSELAETTSGIAEIQVFNAQRRRNELFRVSSASATRNMAAMRIWMQAAANGIQVFIALSTVLVLITGIAFGGRFGLTFAGLVVFIAYVPTMFAAVQRMVLAYTTYKSILPHIASTYELLDTEATVRERPNATPLGEVRGNVVFDDVTFGYSPHQEILDGLSFSVAEGETVALVGPIGSGKSTVFNLLLRFLDPQGGRILLDGRDIRDVTLHSLREQVSKLAQFPFFLKDTIRENVRLGRQDATDSDIEAACELAHVHSVICDPARVRDGYDTVVDVEVPSGGQKRLIAFARCLLRRPEVLLLDEPTENLDADQRARVTAVIREYAGDRTCLVVSHDMDFIASVADRIIVLSQGRAVEQGTHDELLAIGGLYTRLYAADNANPALLRSDRLAAPTQPPENGPR</sequence>
<dbReference type="GO" id="GO:0005524">
    <property type="term" value="F:ATP binding"/>
    <property type="evidence" value="ECO:0007669"/>
    <property type="project" value="UniProtKB-KW"/>
</dbReference>
<dbReference type="InterPro" id="IPR039421">
    <property type="entry name" value="Type_1_exporter"/>
</dbReference>
<evidence type="ECO:0000256" key="2">
    <source>
        <dbReference type="ARBA" id="ARBA00022448"/>
    </source>
</evidence>
<dbReference type="SUPFAM" id="SSF52540">
    <property type="entry name" value="P-loop containing nucleoside triphosphate hydrolases"/>
    <property type="match status" value="1"/>
</dbReference>
<feature type="transmembrane region" description="Helical" evidence="13">
    <location>
        <begin position="163"/>
        <end position="182"/>
    </location>
</feature>
<comment type="similarity">
    <text evidence="12">Belongs to the ABC transporter superfamily. Lipid exporter (TC 3.A.1.106) family.</text>
</comment>
<evidence type="ECO:0000256" key="11">
    <source>
        <dbReference type="ARBA" id="ARBA00023455"/>
    </source>
</evidence>
<dbReference type="Pfam" id="PF00664">
    <property type="entry name" value="ABC_membrane"/>
    <property type="match status" value="1"/>
</dbReference>
<feature type="transmembrane region" description="Helical" evidence="13">
    <location>
        <begin position="271"/>
        <end position="294"/>
    </location>
</feature>
<dbReference type="InterPro" id="IPR011527">
    <property type="entry name" value="ABC1_TM_dom"/>
</dbReference>
<feature type="transmembrane region" description="Helical" evidence="13">
    <location>
        <begin position="188"/>
        <end position="206"/>
    </location>
</feature>
<evidence type="ECO:0000256" key="12">
    <source>
        <dbReference type="ARBA" id="ARBA00061644"/>
    </source>
</evidence>
<dbReference type="GO" id="GO:0005886">
    <property type="term" value="C:plasma membrane"/>
    <property type="evidence" value="ECO:0007669"/>
    <property type="project" value="UniProtKB-SubCell"/>
</dbReference>
<dbReference type="InterPro" id="IPR003593">
    <property type="entry name" value="AAA+_ATPase"/>
</dbReference>
<keyword evidence="7" id="KW-0067">ATP-binding</keyword>
<dbReference type="SMART" id="SM00382">
    <property type="entry name" value="AAA"/>
    <property type="match status" value="1"/>
</dbReference>
<dbReference type="SUPFAM" id="SSF90123">
    <property type="entry name" value="ABC transporter transmembrane region"/>
    <property type="match status" value="1"/>
</dbReference>
<dbReference type="PANTHER" id="PTHR24221">
    <property type="entry name" value="ATP-BINDING CASSETTE SUB-FAMILY B"/>
    <property type="match status" value="1"/>
</dbReference>
<keyword evidence="17" id="KW-1185">Reference proteome</keyword>
<proteinExistence type="inferred from homology"/>
<evidence type="ECO:0000259" key="14">
    <source>
        <dbReference type="PROSITE" id="PS50893"/>
    </source>
</evidence>
<dbReference type="InterPro" id="IPR003439">
    <property type="entry name" value="ABC_transporter-like_ATP-bd"/>
</dbReference>
<evidence type="ECO:0000313" key="16">
    <source>
        <dbReference type="EMBL" id="BBX13357.1"/>
    </source>
</evidence>
<keyword evidence="10 13" id="KW-0472">Membrane</keyword>
<organism evidence="16 17">
    <name type="scientific">Mycobacterium novum</name>
    <dbReference type="NCBI Taxonomy" id="2492438"/>
    <lineage>
        <taxon>Bacteria</taxon>
        <taxon>Bacillati</taxon>
        <taxon>Actinomycetota</taxon>
        <taxon>Actinomycetes</taxon>
        <taxon>Mycobacteriales</taxon>
        <taxon>Mycobacteriaceae</taxon>
        <taxon>Mycobacterium</taxon>
    </lineage>
</organism>
<keyword evidence="2" id="KW-0813">Transport</keyword>
<keyword evidence="5 13" id="KW-0812">Transmembrane</keyword>
<evidence type="ECO:0000256" key="5">
    <source>
        <dbReference type="ARBA" id="ARBA00022692"/>
    </source>
</evidence>
<evidence type="ECO:0000256" key="4">
    <source>
        <dbReference type="ARBA" id="ARBA00022519"/>
    </source>
</evidence>
<evidence type="ECO:0000256" key="10">
    <source>
        <dbReference type="ARBA" id="ARBA00023136"/>
    </source>
</evidence>
<dbReference type="EMBL" id="AP022562">
    <property type="protein sequence ID" value="BBX13357.1"/>
    <property type="molecule type" value="Genomic_DNA"/>
</dbReference>
<evidence type="ECO:0000256" key="3">
    <source>
        <dbReference type="ARBA" id="ARBA00022475"/>
    </source>
</evidence>
<dbReference type="PANTHER" id="PTHR24221:SF654">
    <property type="entry name" value="ATP-BINDING CASSETTE SUB-FAMILY B MEMBER 6"/>
    <property type="match status" value="1"/>
</dbReference>
<feature type="transmembrane region" description="Helical" evidence="13">
    <location>
        <begin position="75"/>
        <end position="99"/>
    </location>
</feature>
<dbReference type="AlphaFoldDB" id="A0A7I7JN98"/>
<dbReference type="GO" id="GO:0140359">
    <property type="term" value="F:ABC-type transporter activity"/>
    <property type="evidence" value="ECO:0007669"/>
    <property type="project" value="InterPro"/>
</dbReference>
<evidence type="ECO:0000256" key="7">
    <source>
        <dbReference type="ARBA" id="ARBA00022840"/>
    </source>
</evidence>
<dbReference type="GO" id="GO:0016887">
    <property type="term" value="F:ATP hydrolysis activity"/>
    <property type="evidence" value="ECO:0007669"/>
    <property type="project" value="InterPro"/>
</dbReference>
<protein>
    <submittedName>
        <fullName evidence="16">ABC transporter permease</fullName>
    </submittedName>
</protein>
<evidence type="ECO:0000256" key="9">
    <source>
        <dbReference type="ARBA" id="ARBA00022989"/>
    </source>
</evidence>
<dbReference type="GO" id="GO:0034040">
    <property type="term" value="F:ATPase-coupled lipid transmembrane transporter activity"/>
    <property type="evidence" value="ECO:0007669"/>
    <property type="project" value="TreeGrafter"/>
</dbReference>
<evidence type="ECO:0000256" key="13">
    <source>
        <dbReference type="SAM" id="Phobius"/>
    </source>
</evidence>
<comment type="similarity">
    <text evidence="11">Belongs to the ABC transporter superfamily. Siderophore-Fe(3+) uptake transporter (SIUT) (TC 3.A.1.21) family.</text>
</comment>
<dbReference type="InterPro" id="IPR027417">
    <property type="entry name" value="P-loop_NTPase"/>
</dbReference>
<evidence type="ECO:0000259" key="15">
    <source>
        <dbReference type="PROSITE" id="PS50929"/>
    </source>
</evidence>
<feature type="transmembrane region" description="Helical" evidence="13">
    <location>
        <begin position="300"/>
        <end position="319"/>
    </location>
</feature>
<feature type="domain" description="ABC transporter" evidence="14">
    <location>
        <begin position="365"/>
        <end position="601"/>
    </location>
</feature>
<comment type="subcellular location">
    <subcellularLocation>
        <location evidence="1">Cell inner membrane</location>
        <topology evidence="1">Multi-pass membrane protein</topology>
    </subcellularLocation>
</comment>
<dbReference type="InterPro" id="IPR036640">
    <property type="entry name" value="ABC1_TM_sf"/>
</dbReference>
<keyword evidence="9 13" id="KW-1133">Transmembrane helix</keyword>
<dbReference type="Gene3D" id="3.40.50.300">
    <property type="entry name" value="P-loop containing nucleotide triphosphate hydrolases"/>
    <property type="match status" value="1"/>
</dbReference>
<dbReference type="CDD" id="cd07346">
    <property type="entry name" value="ABC_6TM_exporters"/>
    <property type="match status" value="1"/>
</dbReference>
<evidence type="ECO:0000256" key="6">
    <source>
        <dbReference type="ARBA" id="ARBA00022741"/>
    </source>
</evidence>
<dbReference type="PROSITE" id="PS50929">
    <property type="entry name" value="ABC_TM1F"/>
    <property type="match status" value="1"/>
</dbReference>
<dbReference type="FunFam" id="3.40.50.300:FF:000299">
    <property type="entry name" value="ABC transporter ATP-binding protein/permease"/>
    <property type="match status" value="1"/>
</dbReference>
<dbReference type="KEGG" id="mnm:MNVM_24380"/>
<accession>A0A7I7JN98</accession>
<keyword evidence="4" id="KW-0997">Cell inner membrane</keyword>
<evidence type="ECO:0000256" key="1">
    <source>
        <dbReference type="ARBA" id="ARBA00004429"/>
    </source>
</evidence>
<dbReference type="Gene3D" id="1.20.1560.10">
    <property type="entry name" value="ABC transporter type 1, transmembrane domain"/>
    <property type="match status" value="1"/>
</dbReference>